<name>A0A1H8HBY3_9BACT</name>
<dbReference type="STRING" id="573321.SAMN04488505_11126"/>
<dbReference type="Proteomes" id="UP000198984">
    <property type="component" value="Unassembled WGS sequence"/>
</dbReference>
<organism evidence="2 3">
    <name type="scientific">Chitinophaga rupis</name>
    <dbReference type="NCBI Taxonomy" id="573321"/>
    <lineage>
        <taxon>Bacteria</taxon>
        <taxon>Pseudomonadati</taxon>
        <taxon>Bacteroidota</taxon>
        <taxon>Chitinophagia</taxon>
        <taxon>Chitinophagales</taxon>
        <taxon>Chitinophagaceae</taxon>
        <taxon>Chitinophaga</taxon>
    </lineage>
</organism>
<proteinExistence type="predicted"/>
<gene>
    <name evidence="2" type="ORF">SAMN04488505_11126</name>
</gene>
<evidence type="ECO:0000313" key="2">
    <source>
        <dbReference type="EMBL" id="SEN53712.1"/>
    </source>
</evidence>
<sequence length="286" mass="31052">MKTQHNPLFAGLLIAAGLLGVLPATAQEKQVTLEQQWETDTTLRVPESVYFDAKRNVLYVSDIQGDGAVKDGQGFISRLSPEGKMLDLEWVKGLNAPKGLGVYKNFLYVADLTEIVVIDIDKGSIVQHVPVEGAVFLNDITLDNKGTVYVSDTRTGKVHQYKNGKVTTLLEGLKGPNGLLALPNAFYVLADGAMFSLGKDNSLKKITAVSKSVDGIEQVKPGEFIVSCWPGEVFYVNASKGTAVKLLDTQAQKLNTADIGYNPQQKIVYIPTFFGNKVVAYVLKGL</sequence>
<dbReference type="EMBL" id="FOBB01000011">
    <property type="protein sequence ID" value="SEN53712.1"/>
    <property type="molecule type" value="Genomic_DNA"/>
</dbReference>
<protein>
    <recommendedName>
        <fullName evidence="4">ATP/GTP-binding protein</fullName>
    </recommendedName>
</protein>
<dbReference type="AlphaFoldDB" id="A0A1H8HBY3"/>
<keyword evidence="1" id="KW-0732">Signal</keyword>
<feature type="chain" id="PRO_5011634382" description="ATP/GTP-binding protein" evidence="1">
    <location>
        <begin position="27"/>
        <end position="286"/>
    </location>
</feature>
<keyword evidence="3" id="KW-1185">Reference proteome</keyword>
<dbReference type="RefSeq" id="WP_238386716.1">
    <property type="nucleotide sequence ID" value="NZ_FOBB01000011.1"/>
</dbReference>
<feature type="signal peptide" evidence="1">
    <location>
        <begin position="1"/>
        <end position="26"/>
    </location>
</feature>
<reference evidence="2 3" key="1">
    <citation type="submission" date="2016-10" db="EMBL/GenBank/DDBJ databases">
        <authorList>
            <person name="de Groot N.N."/>
        </authorList>
    </citation>
    <scope>NUCLEOTIDE SEQUENCE [LARGE SCALE GENOMIC DNA]</scope>
    <source>
        <strain evidence="2 3">DSM 21039</strain>
    </source>
</reference>
<evidence type="ECO:0000256" key="1">
    <source>
        <dbReference type="SAM" id="SignalP"/>
    </source>
</evidence>
<accession>A0A1H8HBY3</accession>
<evidence type="ECO:0008006" key="4">
    <source>
        <dbReference type="Google" id="ProtNLM"/>
    </source>
</evidence>
<evidence type="ECO:0000313" key="3">
    <source>
        <dbReference type="Proteomes" id="UP000198984"/>
    </source>
</evidence>
<dbReference type="Gene3D" id="2.120.10.30">
    <property type="entry name" value="TolB, C-terminal domain"/>
    <property type="match status" value="1"/>
</dbReference>
<dbReference type="InterPro" id="IPR011042">
    <property type="entry name" value="6-blade_b-propeller_TolB-like"/>
</dbReference>
<dbReference type="SUPFAM" id="SSF63829">
    <property type="entry name" value="Calcium-dependent phosphotriesterase"/>
    <property type="match status" value="1"/>
</dbReference>